<dbReference type="EMBL" id="JACAZH010000021">
    <property type="protein sequence ID" value="KAF7344332.1"/>
    <property type="molecule type" value="Genomic_DNA"/>
</dbReference>
<dbReference type="InterPro" id="IPR024053">
    <property type="entry name" value="VHL_beta_dom"/>
</dbReference>
<dbReference type="InterPro" id="IPR036208">
    <property type="entry name" value="VHL_sf"/>
</dbReference>
<evidence type="ECO:0000256" key="1">
    <source>
        <dbReference type="SAM" id="MobiDB-lite"/>
    </source>
</evidence>
<comment type="caution">
    <text evidence="3">The sequence shown here is derived from an EMBL/GenBank/DDBJ whole genome shotgun (WGS) entry which is preliminary data.</text>
</comment>
<dbReference type="Proteomes" id="UP000623467">
    <property type="component" value="Unassembled WGS sequence"/>
</dbReference>
<dbReference type="SUPFAM" id="SSF49468">
    <property type="entry name" value="VHL"/>
    <property type="match status" value="1"/>
</dbReference>
<evidence type="ECO:0000313" key="4">
    <source>
        <dbReference type="Proteomes" id="UP000623467"/>
    </source>
</evidence>
<keyword evidence="4" id="KW-1185">Reference proteome</keyword>
<evidence type="ECO:0000313" key="3">
    <source>
        <dbReference type="EMBL" id="KAF7344332.1"/>
    </source>
</evidence>
<dbReference type="Gene3D" id="2.60.40.780">
    <property type="entry name" value="von Hippel-Lindau disease tumour suppressor, beta domain"/>
    <property type="match status" value="1"/>
</dbReference>
<reference evidence="3" key="1">
    <citation type="submission" date="2020-05" db="EMBL/GenBank/DDBJ databases">
        <title>Mycena genomes resolve the evolution of fungal bioluminescence.</title>
        <authorList>
            <person name="Tsai I.J."/>
        </authorList>
    </citation>
    <scope>NUCLEOTIDE SEQUENCE</scope>
    <source>
        <strain evidence="3">160909Yilan</strain>
    </source>
</reference>
<dbReference type="AlphaFoldDB" id="A0A8H6XPU9"/>
<sequence>MCFCFVTRPCPRPTITFINNLTEDVTVSSEGKVIGTLKPAERRQLSAIIGQTFQATAGNTSQRLHTVARQPETVVLQPSQAAPPCTAVATSLEHGPRLFPIPHNRDISGLRSINSNAATAINFINETMSDAVISWINYQGLREQRQTLKSRASVRESTYVSHPWEVVVAGSTIQYLPTTTGEFNVVIGSAVNPTLSPRHFRGPVSAESHNVKGELPLRRPPPPARSHEDLDAHHPPVTGDHFVRLDGEVRVPACSSPSFRYSNTGREYFLNLTIQHLDYLHVSPNGGLVVQCGFNIHPFSSVLASSQDN</sequence>
<name>A0A8H6XPU9_9AGAR</name>
<dbReference type="Pfam" id="PF01847">
    <property type="entry name" value="VHL"/>
    <property type="match status" value="1"/>
</dbReference>
<protein>
    <recommendedName>
        <fullName evidence="2">von Hippel-Lindau disease tumour suppressor beta domain-containing protein</fullName>
    </recommendedName>
</protein>
<feature type="domain" description="von Hippel-Lindau disease tumour suppressor beta" evidence="2">
    <location>
        <begin position="110"/>
        <end position="169"/>
    </location>
</feature>
<organism evidence="3 4">
    <name type="scientific">Mycena sanguinolenta</name>
    <dbReference type="NCBI Taxonomy" id="230812"/>
    <lineage>
        <taxon>Eukaryota</taxon>
        <taxon>Fungi</taxon>
        <taxon>Dikarya</taxon>
        <taxon>Basidiomycota</taxon>
        <taxon>Agaricomycotina</taxon>
        <taxon>Agaricomycetes</taxon>
        <taxon>Agaricomycetidae</taxon>
        <taxon>Agaricales</taxon>
        <taxon>Marasmiineae</taxon>
        <taxon>Mycenaceae</taxon>
        <taxon>Mycena</taxon>
    </lineage>
</organism>
<accession>A0A8H6XPU9</accession>
<feature type="compositionally biased region" description="Basic and acidic residues" evidence="1">
    <location>
        <begin position="225"/>
        <end position="234"/>
    </location>
</feature>
<evidence type="ECO:0000259" key="2">
    <source>
        <dbReference type="Pfam" id="PF01847"/>
    </source>
</evidence>
<proteinExistence type="predicted"/>
<dbReference type="InterPro" id="IPR037140">
    <property type="entry name" value="VHL_beta_dom_sf"/>
</dbReference>
<feature type="region of interest" description="Disordered" evidence="1">
    <location>
        <begin position="202"/>
        <end position="235"/>
    </location>
</feature>
<dbReference type="OrthoDB" id="3024231at2759"/>
<gene>
    <name evidence="3" type="ORF">MSAN_01914100</name>
</gene>